<keyword evidence="10" id="KW-0460">Magnesium</keyword>
<dbReference type="NCBIfam" id="NF001236">
    <property type="entry name" value="PRK00203.1"/>
    <property type="match status" value="1"/>
</dbReference>
<dbReference type="InterPro" id="IPR036397">
    <property type="entry name" value="RNaseH_sf"/>
</dbReference>
<dbReference type="EC" id="3.1.26.4" evidence="5"/>
<dbReference type="InterPro" id="IPR002156">
    <property type="entry name" value="RNaseH_domain"/>
</dbReference>
<keyword evidence="6" id="KW-0540">Nuclease</keyword>
<dbReference type="EMBL" id="MN740790">
    <property type="protein sequence ID" value="QHU11793.1"/>
    <property type="molecule type" value="Genomic_DNA"/>
</dbReference>
<comment type="similarity">
    <text evidence="3">Belongs to the RNase H family.</text>
</comment>
<evidence type="ECO:0000256" key="5">
    <source>
        <dbReference type="ARBA" id="ARBA00012180"/>
    </source>
</evidence>
<comment type="catalytic activity">
    <reaction evidence="1">
        <text>Endonucleolytic cleavage to 5'-phosphomonoester.</text>
        <dbReference type="EC" id="3.1.26.4"/>
    </reaction>
</comment>
<dbReference type="PANTHER" id="PTHR10642:SF26">
    <property type="entry name" value="RIBONUCLEASE H1"/>
    <property type="match status" value="1"/>
</dbReference>
<keyword evidence="7" id="KW-0479">Metal-binding</keyword>
<dbReference type="InterPro" id="IPR022892">
    <property type="entry name" value="RNaseHI"/>
</dbReference>
<evidence type="ECO:0000256" key="7">
    <source>
        <dbReference type="ARBA" id="ARBA00022723"/>
    </source>
</evidence>
<name>A0A6C0K2K5_9ZZZZ</name>
<dbReference type="GO" id="GO:0003676">
    <property type="term" value="F:nucleic acid binding"/>
    <property type="evidence" value="ECO:0007669"/>
    <property type="project" value="InterPro"/>
</dbReference>
<dbReference type="GO" id="GO:0046872">
    <property type="term" value="F:metal ion binding"/>
    <property type="evidence" value="ECO:0007669"/>
    <property type="project" value="UniProtKB-KW"/>
</dbReference>
<sequence>MVHYDIYTDGACRGNPGVGGWGVFWSTAQTSKEASGGEPQTTNNRMELTAAIEALRMISLLEPPTTATLHTDSTYVYCGITEWIKGWKTRGWQNSKKQPVLNKDLWVTLDHLVTTCRIPLEWKWVKAHNGNPGNEKADALANHGIDTLLRMKKN</sequence>
<reference evidence="12" key="1">
    <citation type="journal article" date="2020" name="Nature">
        <title>Giant virus diversity and host interactions through global metagenomics.</title>
        <authorList>
            <person name="Schulz F."/>
            <person name="Roux S."/>
            <person name="Paez-Espino D."/>
            <person name="Jungbluth S."/>
            <person name="Walsh D.A."/>
            <person name="Denef V.J."/>
            <person name="McMahon K.D."/>
            <person name="Konstantinidis K.T."/>
            <person name="Eloe-Fadrosh E.A."/>
            <person name="Kyrpides N.C."/>
            <person name="Woyke T."/>
        </authorList>
    </citation>
    <scope>NUCLEOTIDE SEQUENCE</scope>
    <source>
        <strain evidence="12">GVMAG-S-1101169-75</strain>
    </source>
</reference>
<keyword evidence="9" id="KW-0378">Hydrolase</keyword>
<comment type="cofactor">
    <cofactor evidence="2">
        <name>Mg(2+)</name>
        <dbReference type="ChEBI" id="CHEBI:18420"/>
    </cofactor>
</comment>
<proteinExistence type="inferred from homology"/>
<accession>A0A6C0K2K5</accession>
<dbReference type="InterPro" id="IPR012337">
    <property type="entry name" value="RNaseH-like_sf"/>
</dbReference>
<evidence type="ECO:0000256" key="2">
    <source>
        <dbReference type="ARBA" id="ARBA00001946"/>
    </source>
</evidence>
<comment type="subunit">
    <text evidence="4">Monomer.</text>
</comment>
<dbReference type="HAMAP" id="MF_00042">
    <property type="entry name" value="RNase_H"/>
    <property type="match status" value="1"/>
</dbReference>
<dbReference type="GO" id="GO:0004523">
    <property type="term" value="F:RNA-DNA hybrid ribonuclease activity"/>
    <property type="evidence" value="ECO:0007669"/>
    <property type="project" value="UniProtKB-EC"/>
</dbReference>
<dbReference type="InterPro" id="IPR050092">
    <property type="entry name" value="RNase_H"/>
</dbReference>
<protein>
    <recommendedName>
        <fullName evidence="5">ribonuclease H</fullName>
        <ecNumber evidence="5">3.1.26.4</ecNumber>
    </recommendedName>
</protein>
<dbReference type="CDD" id="cd09278">
    <property type="entry name" value="RNase_HI_prokaryote_like"/>
    <property type="match status" value="1"/>
</dbReference>
<dbReference type="Pfam" id="PF00075">
    <property type="entry name" value="RNase_H"/>
    <property type="match status" value="1"/>
</dbReference>
<evidence type="ECO:0000259" key="11">
    <source>
        <dbReference type="PROSITE" id="PS50879"/>
    </source>
</evidence>
<keyword evidence="8" id="KW-0255">Endonuclease</keyword>
<evidence type="ECO:0000256" key="4">
    <source>
        <dbReference type="ARBA" id="ARBA00011245"/>
    </source>
</evidence>
<dbReference type="GO" id="GO:0043137">
    <property type="term" value="P:DNA replication, removal of RNA primer"/>
    <property type="evidence" value="ECO:0007669"/>
    <property type="project" value="TreeGrafter"/>
</dbReference>
<dbReference type="AlphaFoldDB" id="A0A6C0K2K5"/>
<evidence type="ECO:0000313" key="12">
    <source>
        <dbReference type="EMBL" id="QHU11793.1"/>
    </source>
</evidence>
<evidence type="ECO:0000256" key="8">
    <source>
        <dbReference type="ARBA" id="ARBA00022759"/>
    </source>
</evidence>
<evidence type="ECO:0000256" key="1">
    <source>
        <dbReference type="ARBA" id="ARBA00000077"/>
    </source>
</evidence>
<dbReference type="Gene3D" id="3.30.420.10">
    <property type="entry name" value="Ribonuclease H-like superfamily/Ribonuclease H"/>
    <property type="match status" value="1"/>
</dbReference>
<evidence type="ECO:0000256" key="3">
    <source>
        <dbReference type="ARBA" id="ARBA00005300"/>
    </source>
</evidence>
<evidence type="ECO:0000256" key="6">
    <source>
        <dbReference type="ARBA" id="ARBA00022722"/>
    </source>
</evidence>
<dbReference type="PANTHER" id="PTHR10642">
    <property type="entry name" value="RIBONUCLEASE H1"/>
    <property type="match status" value="1"/>
</dbReference>
<dbReference type="PROSITE" id="PS50879">
    <property type="entry name" value="RNASE_H_1"/>
    <property type="match status" value="1"/>
</dbReference>
<feature type="domain" description="RNase H type-1" evidence="11">
    <location>
        <begin position="1"/>
        <end position="146"/>
    </location>
</feature>
<organism evidence="12">
    <name type="scientific">viral metagenome</name>
    <dbReference type="NCBI Taxonomy" id="1070528"/>
    <lineage>
        <taxon>unclassified sequences</taxon>
        <taxon>metagenomes</taxon>
        <taxon>organismal metagenomes</taxon>
    </lineage>
</organism>
<evidence type="ECO:0000256" key="10">
    <source>
        <dbReference type="ARBA" id="ARBA00022842"/>
    </source>
</evidence>
<evidence type="ECO:0000256" key="9">
    <source>
        <dbReference type="ARBA" id="ARBA00022801"/>
    </source>
</evidence>
<dbReference type="SUPFAM" id="SSF53098">
    <property type="entry name" value="Ribonuclease H-like"/>
    <property type="match status" value="1"/>
</dbReference>